<dbReference type="AlphaFoldDB" id="A0A238YPR1"/>
<accession>A0A238YPR1</accession>
<proteinExistence type="predicted"/>
<gene>
    <name evidence="1" type="ORF">SAMN06265376_102268</name>
</gene>
<protein>
    <submittedName>
        <fullName evidence="1">Uncharacterized protein</fullName>
    </submittedName>
</protein>
<keyword evidence="2" id="KW-1185">Reference proteome</keyword>
<evidence type="ECO:0000313" key="2">
    <source>
        <dbReference type="Proteomes" id="UP000198379"/>
    </source>
</evidence>
<organism evidence="1 2">
    <name type="scientific">Dokdonia pacifica</name>
    <dbReference type="NCBI Taxonomy" id="1627892"/>
    <lineage>
        <taxon>Bacteria</taxon>
        <taxon>Pseudomonadati</taxon>
        <taxon>Bacteroidota</taxon>
        <taxon>Flavobacteriia</taxon>
        <taxon>Flavobacteriales</taxon>
        <taxon>Flavobacteriaceae</taxon>
        <taxon>Dokdonia</taxon>
    </lineage>
</organism>
<evidence type="ECO:0000313" key="1">
    <source>
        <dbReference type="EMBL" id="SNR73256.1"/>
    </source>
</evidence>
<reference evidence="1 2" key="1">
    <citation type="submission" date="2017-06" db="EMBL/GenBank/DDBJ databases">
        <authorList>
            <person name="Kim H.J."/>
            <person name="Triplett B.A."/>
        </authorList>
    </citation>
    <scope>NUCLEOTIDE SEQUENCE [LARGE SCALE GENOMIC DNA]</scope>
    <source>
        <strain evidence="1 2">DSM 25597</strain>
    </source>
</reference>
<dbReference type="EMBL" id="FZNY01000002">
    <property type="protein sequence ID" value="SNR73256.1"/>
    <property type="molecule type" value="Genomic_DNA"/>
</dbReference>
<sequence length="341" mass="38583">MYNPSQTYTRNIECIMKKVMHILPIILCILCIACKETTSKVIEKKESTRATALDSMDLAHSKSVWRAGDNITNAYVYDSLLYLDANIKKDHRIYGYAQPDTLSKRLFLLSVFTNDVQNNPFNLDLGAYYELEENTQLRIKYQNHNEHFVETIATDSLGEKTTLYFEKKWVDLEDQNNSLDDELREFGRIEKVEDGSYPFFIVTAKFISSKANVHFNLNIEAIPMNIEELNSLVGDYATIYYTSTLENNLQDLHVSGTSLFGTHTPAYDENWLQITGVLQGAATITSGDIPSTISIVSEDGTTLNFKLFIDEDTVKANGKTVNAFYNINAVNTITNIVPVAK</sequence>
<dbReference type="Proteomes" id="UP000198379">
    <property type="component" value="Unassembled WGS sequence"/>
</dbReference>
<name>A0A238YPR1_9FLAO</name>